<comment type="caution">
    <text evidence="1">The sequence shown here is derived from an EMBL/GenBank/DDBJ whole genome shotgun (WGS) entry which is preliminary data.</text>
</comment>
<dbReference type="eggNOG" id="ENOG5033JGZ">
    <property type="taxonomic scope" value="Bacteria"/>
</dbReference>
<dbReference type="Proteomes" id="UP000032874">
    <property type="component" value="Unassembled WGS sequence"/>
</dbReference>
<dbReference type="STRING" id="55207.KP22_19335"/>
<proteinExistence type="predicted"/>
<organism evidence="1 2">
    <name type="scientific">Pectobacterium betavasculorum</name>
    <dbReference type="NCBI Taxonomy" id="55207"/>
    <lineage>
        <taxon>Bacteria</taxon>
        <taxon>Pseudomonadati</taxon>
        <taxon>Pseudomonadota</taxon>
        <taxon>Gammaproteobacteria</taxon>
        <taxon>Enterobacterales</taxon>
        <taxon>Pectobacteriaceae</taxon>
        <taxon>Pectobacterium</taxon>
    </lineage>
</organism>
<gene>
    <name evidence="1" type="ORF">KP22_19335</name>
</gene>
<evidence type="ECO:0008006" key="3">
    <source>
        <dbReference type="Google" id="ProtNLM"/>
    </source>
</evidence>
<name>A0A093RF94_9GAMM</name>
<evidence type="ECO:0000313" key="1">
    <source>
        <dbReference type="EMBL" id="KFX01425.1"/>
    </source>
</evidence>
<sequence length="69" mass="7794">MKNKEKLVIQLNEQLKNSLINSSLPPEEILALMMKLCLSLMQVTQSNLVEMKTSDGRKLSLKLDTPSVH</sequence>
<evidence type="ECO:0000313" key="2">
    <source>
        <dbReference type="Proteomes" id="UP000032874"/>
    </source>
</evidence>
<protein>
    <recommendedName>
        <fullName evidence="3">Histidine kinase</fullName>
    </recommendedName>
</protein>
<accession>A0A093RF94</accession>
<reference evidence="1 2" key="1">
    <citation type="submission" date="2014-08" db="EMBL/GenBank/DDBJ databases">
        <title>Genome sequences of NCPPB Pectobacterium isolates.</title>
        <authorList>
            <person name="Glover R.H."/>
            <person name="Sapp M."/>
            <person name="Elphinstone J."/>
        </authorList>
    </citation>
    <scope>NUCLEOTIDE SEQUENCE [LARGE SCALE GENOMIC DNA]</scope>
    <source>
        <strain evidence="1 2">NCPPB 2795</strain>
    </source>
</reference>
<dbReference type="AlphaFoldDB" id="A0A093RF94"/>
<dbReference type="RefSeq" id="WP_039325781.1">
    <property type="nucleotide sequence ID" value="NZ_JQHM01000016.1"/>
</dbReference>
<dbReference type="EMBL" id="JQHM01000016">
    <property type="protein sequence ID" value="KFX01425.1"/>
    <property type="molecule type" value="Genomic_DNA"/>
</dbReference>